<name>A0A1D8P874_9FLAO</name>
<gene>
    <name evidence="2" type="ORF">LPB138_08790</name>
</gene>
<dbReference type="EMBL" id="CP017478">
    <property type="protein sequence ID" value="AOW20766.1"/>
    <property type="molecule type" value="Genomic_DNA"/>
</dbReference>
<accession>A0A1D8P874</accession>
<feature type="transmembrane region" description="Helical" evidence="1">
    <location>
        <begin position="87"/>
        <end position="110"/>
    </location>
</feature>
<evidence type="ECO:0000313" key="2">
    <source>
        <dbReference type="EMBL" id="AOW20766.1"/>
    </source>
</evidence>
<evidence type="ECO:0000256" key="1">
    <source>
        <dbReference type="SAM" id="Phobius"/>
    </source>
</evidence>
<dbReference type="AlphaFoldDB" id="A0A1D8P874"/>
<proteinExistence type="predicted"/>
<feature type="transmembrane region" description="Helical" evidence="1">
    <location>
        <begin position="6"/>
        <end position="24"/>
    </location>
</feature>
<dbReference type="STRING" id="1850246.LPB138_08790"/>
<dbReference type="Proteomes" id="UP000176050">
    <property type="component" value="Chromosome"/>
</dbReference>
<keyword evidence="1" id="KW-0472">Membrane</keyword>
<organism evidence="2 3">
    <name type="scientific">Urechidicola croceus</name>
    <dbReference type="NCBI Taxonomy" id="1850246"/>
    <lineage>
        <taxon>Bacteria</taxon>
        <taxon>Pseudomonadati</taxon>
        <taxon>Bacteroidota</taxon>
        <taxon>Flavobacteriia</taxon>
        <taxon>Flavobacteriales</taxon>
        <taxon>Flavobacteriaceae</taxon>
        <taxon>Urechidicola</taxon>
    </lineage>
</organism>
<keyword evidence="1" id="KW-1133">Transmembrane helix</keyword>
<feature type="transmembrane region" description="Helical" evidence="1">
    <location>
        <begin position="44"/>
        <end position="75"/>
    </location>
</feature>
<dbReference type="KEGG" id="lul:LPB138_08790"/>
<keyword evidence="3" id="KW-1185">Reference proteome</keyword>
<evidence type="ECO:0000313" key="3">
    <source>
        <dbReference type="Proteomes" id="UP000176050"/>
    </source>
</evidence>
<reference evidence="2 3" key="1">
    <citation type="submission" date="2016-10" db="EMBL/GenBank/DDBJ databases">
        <title>Lutibacter sp. LPB0138, isolated from marine gastropod.</title>
        <authorList>
            <person name="Kim E."/>
            <person name="Yi H."/>
        </authorList>
    </citation>
    <scope>NUCLEOTIDE SEQUENCE [LARGE SCALE GENOMIC DNA]</scope>
    <source>
        <strain evidence="2 3">LPB0138</strain>
    </source>
</reference>
<protein>
    <recommendedName>
        <fullName evidence="4">Prepilin type IV endopeptidase peptidase domain-containing protein</fullName>
    </recommendedName>
</protein>
<sequence>MVVLTTVLINLSVIGVLILIIYLYSKLKLHKNMNETFGMGDALFFLCIAVGFPTVTFLILFSFSLFFAITIFSVLKKSQQYNTVPLAGLQSVFLAIIFLIDWSFDVINIYSY</sequence>
<keyword evidence="1" id="KW-0812">Transmembrane</keyword>
<evidence type="ECO:0008006" key="4">
    <source>
        <dbReference type="Google" id="ProtNLM"/>
    </source>
</evidence>